<dbReference type="AlphaFoldDB" id="A0A317CEG5"/>
<dbReference type="OrthoDB" id="1550427at2"/>
<name>A0A317CEG5_9GAMM</name>
<accession>A0A317CEG5</accession>
<reference evidence="1 2" key="1">
    <citation type="submission" date="2018-05" db="EMBL/GenBank/DDBJ databases">
        <title>Leucothrix arctica sp. nov., isolated from Arctic seawater.</title>
        <authorList>
            <person name="Choi A."/>
            <person name="Baek K."/>
        </authorList>
    </citation>
    <scope>NUCLEOTIDE SEQUENCE [LARGE SCALE GENOMIC DNA]</scope>
    <source>
        <strain evidence="1 2">JCM 18388</strain>
    </source>
</reference>
<dbReference type="SUPFAM" id="SSF54001">
    <property type="entry name" value="Cysteine proteinases"/>
    <property type="match status" value="1"/>
</dbReference>
<evidence type="ECO:0000313" key="1">
    <source>
        <dbReference type="EMBL" id="PWQ97054.1"/>
    </source>
</evidence>
<proteinExistence type="predicted"/>
<dbReference type="InterPro" id="IPR024453">
    <property type="entry name" value="Peptidase_C92"/>
</dbReference>
<gene>
    <name evidence="1" type="ORF">DKW60_11575</name>
</gene>
<dbReference type="InterPro" id="IPR038765">
    <property type="entry name" value="Papain-like_cys_pep_sf"/>
</dbReference>
<sequence>MSEDYFMFSRLQNLIWDKIVAWLNAIPEANKNMDAINNQEKLLSELQPADVILFEGKSRVGDIIKLITLSPWIHSALYIGRLSEIQDKVARDRIRKFYDGDENDQLVIESLLGYGTVVHPMKKYLDDNLRVCRPSHLRRNDQSRVVCFAAEHLGLAYDVRQLLDLARFFFPYGLMPKHWRSSIFQHNAGKPTHVVCSGMIARCFQSVNYPILPVVVTSDNEHKKIYKRNFRLFVPADFDYSPYFEIVKFPELDLTNTHSHSYLPWEDPVGDDLPMIIARPETEPELAKRSALTGGSS</sequence>
<evidence type="ECO:0008006" key="3">
    <source>
        <dbReference type="Google" id="ProtNLM"/>
    </source>
</evidence>
<dbReference type="Gene3D" id="3.90.1720.10">
    <property type="entry name" value="endopeptidase domain like (from Nostoc punctiforme)"/>
    <property type="match status" value="1"/>
</dbReference>
<comment type="caution">
    <text evidence="1">The sequence shown here is derived from an EMBL/GenBank/DDBJ whole genome shotgun (WGS) entry which is preliminary data.</text>
</comment>
<dbReference type="EMBL" id="QGKM01000029">
    <property type="protein sequence ID" value="PWQ97054.1"/>
    <property type="molecule type" value="Genomic_DNA"/>
</dbReference>
<dbReference type="Pfam" id="PF05708">
    <property type="entry name" value="Peptidase_C92"/>
    <property type="match status" value="1"/>
</dbReference>
<organism evidence="1 2">
    <name type="scientific">Leucothrix pacifica</name>
    <dbReference type="NCBI Taxonomy" id="1247513"/>
    <lineage>
        <taxon>Bacteria</taxon>
        <taxon>Pseudomonadati</taxon>
        <taxon>Pseudomonadota</taxon>
        <taxon>Gammaproteobacteria</taxon>
        <taxon>Thiotrichales</taxon>
        <taxon>Thiotrichaceae</taxon>
        <taxon>Leucothrix</taxon>
    </lineage>
</organism>
<keyword evidence="2" id="KW-1185">Reference proteome</keyword>
<protein>
    <recommendedName>
        <fullName evidence="3">Lipo-like protein</fullName>
    </recommendedName>
</protein>
<evidence type="ECO:0000313" key="2">
    <source>
        <dbReference type="Proteomes" id="UP000245539"/>
    </source>
</evidence>
<dbReference type="Proteomes" id="UP000245539">
    <property type="component" value="Unassembled WGS sequence"/>
</dbReference>